<protein>
    <submittedName>
        <fullName evidence="3">Class I SAM-dependent methyltransferase</fullName>
    </submittedName>
</protein>
<feature type="transmembrane region" description="Helical" evidence="1">
    <location>
        <begin position="39"/>
        <end position="59"/>
    </location>
</feature>
<dbReference type="GO" id="GO:0008757">
    <property type="term" value="F:S-adenosylmethionine-dependent methyltransferase activity"/>
    <property type="evidence" value="ECO:0007669"/>
    <property type="project" value="InterPro"/>
</dbReference>
<dbReference type="CDD" id="cd02440">
    <property type="entry name" value="AdoMet_MTases"/>
    <property type="match status" value="1"/>
</dbReference>
<sequence>MPRGDYGYDAPCALAIFGSLAAVSGVGAAVAWWRMPPHAAGPITLYFVLFLINSASFYYTTRHGKFREWERILERVELHGGERVLDLGCGRGAVLVAVARRLTTGRVTGVDIWSTKDQSGNSKDVTLRNASLEGVSDRVQIETGDMRNLPFPDATFDLVVSSLAIHNIRSDADRRRAIAEGYRVIKPGGRMVIADIRATRTYADALRNLGALEVRRQRLGWRFWWGNPVAATTLLTASKPGL</sequence>
<keyword evidence="1" id="KW-1133">Transmembrane helix</keyword>
<dbReference type="Gene3D" id="3.40.50.150">
    <property type="entry name" value="Vaccinia Virus protein VP39"/>
    <property type="match status" value="1"/>
</dbReference>
<dbReference type="KEGG" id="pfer:IRI77_10685"/>
<name>A0A7S7NV52_PALFE</name>
<keyword evidence="3" id="KW-0808">Transferase</keyword>
<dbReference type="AlphaFoldDB" id="A0A7S7NV52"/>
<dbReference type="PANTHER" id="PTHR45277">
    <property type="entry name" value="EXPRESSED PROTEIN"/>
    <property type="match status" value="1"/>
</dbReference>
<keyword evidence="1" id="KW-0812">Transmembrane</keyword>
<dbReference type="PANTHER" id="PTHR45277:SF1">
    <property type="entry name" value="EXPRESSED PROTEIN"/>
    <property type="match status" value="1"/>
</dbReference>
<proteinExistence type="predicted"/>
<evidence type="ECO:0000313" key="3">
    <source>
        <dbReference type="EMBL" id="QOY90393.1"/>
    </source>
</evidence>
<organism evidence="3 4">
    <name type="scientific">Paludibaculum fermentans</name>
    <dbReference type="NCBI Taxonomy" id="1473598"/>
    <lineage>
        <taxon>Bacteria</taxon>
        <taxon>Pseudomonadati</taxon>
        <taxon>Acidobacteriota</taxon>
        <taxon>Terriglobia</taxon>
        <taxon>Bryobacterales</taxon>
        <taxon>Bryobacteraceae</taxon>
        <taxon>Paludibaculum</taxon>
    </lineage>
</organism>
<evidence type="ECO:0000313" key="4">
    <source>
        <dbReference type="Proteomes" id="UP000593892"/>
    </source>
</evidence>
<dbReference type="Proteomes" id="UP000593892">
    <property type="component" value="Chromosome"/>
</dbReference>
<evidence type="ECO:0000256" key="1">
    <source>
        <dbReference type="SAM" id="Phobius"/>
    </source>
</evidence>
<dbReference type="InterPro" id="IPR029063">
    <property type="entry name" value="SAM-dependent_MTases_sf"/>
</dbReference>
<keyword evidence="4" id="KW-1185">Reference proteome</keyword>
<dbReference type="SUPFAM" id="SSF53335">
    <property type="entry name" value="S-adenosyl-L-methionine-dependent methyltransferases"/>
    <property type="match status" value="1"/>
</dbReference>
<dbReference type="GO" id="GO:0032259">
    <property type="term" value="P:methylation"/>
    <property type="evidence" value="ECO:0007669"/>
    <property type="project" value="UniProtKB-KW"/>
</dbReference>
<dbReference type="RefSeq" id="WP_194452057.1">
    <property type="nucleotide sequence ID" value="NZ_CP063849.1"/>
</dbReference>
<keyword evidence="3" id="KW-0489">Methyltransferase</keyword>
<feature type="domain" description="Methyltransferase type 11" evidence="2">
    <location>
        <begin position="85"/>
        <end position="193"/>
    </location>
</feature>
<keyword evidence="1" id="KW-0472">Membrane</keyword>
<dbReference type="InterPro" id="IPR013216">
    <property type="entry name" value="Methyltransf_11"/>
</dbReference>
<gene>
    <name evidence="3" type="ORF">IRI77_10685</name>
</gene>
<feature type="transmembrane region" description="Helical" evidence="1">
    <location>
        <begin position="12"/>
        <end position="33"/>
    </location>
</feature>
<evidence type="ECO:0000259" key="2">
    <source>
        <dbReference type="Pfam" id="PF08241"/>
    </source>
</evidence>
<dbReference type="Pfam" id="PF08241">
    <property type="entry name" value="Methyltransf_11"/>
    <property type="match status" value="1"/>
</dbReference>
<reference evidence="3 4" key="1">
    <citation type="submission" date="2020-10" db="EMBL/GenBank/DDBJ databases">
        <title>Complete genome sequence of Paludibaculum fermentans P105T, a facultatively anaerobic acidobacterium capable of dissimilatory Fe(III) reduction.</title>
        <authorList>
            <person name="Dedysh S.N."/>
            <person name="Beletsky A.V."/>
            <person name="Kulichevskaya I.S."/>
            <person name="Mardanov A.V."/>
            <person name="Ravin N.V."/>
        </authorList>
    </citation>
    <scope>NUCLEOTIDE SEQUENCE [LARGE SCALE GENOMIC DNA]</scope>
    <source>
        <strain evidence="3 4">P105</strain>
    </source>
</reference>
<dbReference type="EMBL" id="CP063849">
    <property type="protein sequence ID" value="QOY90393.1"/>
    <property type="molecule type" value="Genomic_DNA"/>
</dbReference>
<accession>A0A7S7NV52</accession>